<dbReference type="EMBL" id="KN822007">
    <property type="protein sequence ID" value="KIM69213.1"/>
    <property type="molecule type" value="Genomic_DNA"/>
</dbReference>
<dbReference type="HOGENOM" id="CLU_1897453_0_0_1"/>
<gene>
    <name evidence="2" type="ORF">SCLCIDRAFT_825945</name>
</gene>
<dbReference type="InParanoid" id="A0A0C3A6A3"/>
<feature type="compositionally biased region" description="Basic residues" evidence="1">
    <location>
        <begin position="51"/>
        <end position="61"/>
    </location>
</feature>
<proteinExistence type="predicted"/>
<evidence type="ECO:0000256" key="1">
    <source>
        <dbReference type="SAM" id="MobiDB-lite"/>
    </source>
</evidence>
<evidence type="ECO:0000313" key="3">
    <source>
        <dbReference type="Proteomes" id="UP000053989"/>
    </source>
</evidence>
<keyword evidence="3" id="KW-1185">Reference proteome</keyword>
<reference evidence="2 3" key="1">
    <citation type="submission" date="2014-04" db="EMBL/GenBank/DDBJ databases">
        <authorList>
            <consortium name="DOE Joint Genome Institute"/>
            <person name="Kuo A."/>
            <person name="Kohler A."/>
            <person name="Nagy L.G."/>
            <person name="Floudas D."/>
            <person name="Copeland A."/>
            <person name="Barry K.W."/>
            <person name="Cichocki N."/>
            <person name="Veneault-Fourrey C."/>
            <person name="LaButti K."/>
            <person name="Lindquist E.A."/>
            <person name="Lipzen A."/>
            <person name="Lundell T."/>
            <person name="Morin E."/>
            <person name="Murat C."/>
            <person name="Sun H."/>
            <person name="Tunlid A."/>
            <person name="Henrissat B."/>
            <person name="Grigoriev I.V."/>
            <person name="Hibbett D.S."/>
            <person name="Martin F."/>
            <person name="Nordberg H.P."/>
            <person name="Cantor M.N."/>
            <person name="Hua S.X."/>
        </authorList>
    </citation>
    <scope>NUCLEOTIDE SEQUENCE [LARGE SCALE GENOMIC DNA]</scope>
    <source>
        <strain evidence="2 3">Foug A</strain>
    </source>
</reference>
<protein>
    <submittedName>
        <fullName evidence="2">Uncharacterized protein</fullName>
    </submittedName>
</protein>
<dbReference type="AlphaFoldDB" id="A0A0C3A6A3"/>
<name>A0A0C3A6A3_9AGAM</name>
<reference evidence="3" key="2">
    <citation type="submission" date="2015-01" db="EMBL/GenBank/DDBJ databases">
        <title>Evolutionary Origins and Diversification of the Mycorrhizal Mutualists.</title>
        <authorList>
            <consortium name="DOE Joint Genome Institute"/>
            <consortium name="Mycorrhizal Genomics Consortium"/>
            <person name="Kohler A."/>
            <person name="Kuo A."/>
            <person name="Nagy L.G."/>
            <person name="Floudas D."/>
            <person name="Copeland A."/>
            <person name="Barry K.W."/>
            <person name="Cichocki N."/>
            <person name="Veneault-Fourrey C."/>
            <person name="LaButti K."/>
            <person name="Lindquist E.A."/>
            <person name="Lipzen A."/>
            <person name="Lundell T."/>
            <person name="Morin E."/>
            <person name="Murat C."/>
            <person name="Riley R."/>
            <person name="Ohm R."/>
            <person name="Sun H."/>
            <person name="Tunlid A."/>
            <person name="Henrissat B."/>
            <person name="Grigoriev I.V."/>
            <person name="Hibbett D.S."/>
            <person name="Martin F."/>
        </authorList>
    </citation>
    <scope>NUCLEOTIDE SEQUENCE [LARGE SCALE GENOMIC DNA]</scope>
    <source>
        <strain evidence="3">Foug A</strain>
    </source>
</reference>
<evidence type="ECO:0000313" key="2">
    <source>
        <dbReference type="EMBL" id="KIM69213.1"/>
    </source>
</evidence>
<sequence>MHWDRVGDGSGRAVSSLRKLSSGGLTATSTAALLGHVGRVGTHTWFLKPKQERRRPARPHAGKALASDPTQGWSEWWVKAGGILGKLLISEAKWVSPLPTGKPGTYAFRNAAALLRYHGSSCLIQLTRGLPSMP</sequence>
<accession>A0A0C3A6A3</accession>
<dbReference type="Proteomes" id="UP000053989">
    <property type="component" value="Unassembled WGS sequence"/>
</dbReference>
<organism evidence="2 3">
    <name type="scientific">Scleroderma citrinum Foug A</name>
    <dbReference type="NCBI Taxonomy" id="1036808"/>
    <lineage>
        <taxon>Eukaryota</taxon>
        <taxon>Fungi</taxon>
        <taxon>Dikarya</taxon>
        <taxon>Basidiomycota</taxon>
        <taxon>Agaricomycotina</taxon>
        <taxon>Agaricomycetes</taxon>
        <taxon>Agaricomycetidae</taxon>
        <taxon>Boletales</taxon>
        <taxon>Sclerodermatineae</taxon>
        <taxon>Sclerodermataceae</taxon>
        <taxon>Scleroderma</taxon>
    </lineage>
</organism>
<feature type="region of interest" description="Disordered" evidence="1">
    <location>
        <begin position="49"/>
        <end position="68"/>
    </location>
</feature>